<proteinExistence type="predicted"/>
<dbReference type="PANTHER" id="PTHR36722">
    <property type="entry name" value="TYPE 2 DNA TOPOISOMERASE 6 SUBUNIT B-LIKE"/>
    <property type="match status" value="1"/>
</dbReference>
<dbReference type="GO" id="GO:0042138">
    <property type="term" value="P:meiotic DNA double-strand break formation"/>
    <property type="evidence" value="ECO:0007669"/>
    <property type="project" value="InterPro"/>
</dbReference>
<reference evidence="1 2" key="1">
    <citation type="submission" date="2023-10" db="EMBL/GenBank/DDBJ databases">
        <authorList>
            <person name="Maclean D."/>
            <person name="Macfadyen A."/>
        </authorList>
    </citation>
    <scope>NUCLEOTIDE SEQUENCE [LARGE SCALE GENOMIC DNA]</scope>
</reference>
<dbReference type="PANTHER" id="PTHR36722:SF1">
    <property type="entry name" value="TYPE 2 DNA TOPOISOMERASE 6 SUBUNIT B-LIKE"/>
    <property type="match status" value="1"/>
</dbReference>
<organism evidence="1 2">
    <name type="scientific">Coccomyxa viridis</name>
    <dbReference type="NCBI Taxonomy" id="1274662"/>
    <lineage>
        <taxon>Eukaryota</taxon>
        <taxon>Viridiplantae</taxon>
        <taxon>Chlorophyta</taxon>
        <taxon>core chlorophytes</taxon>
        <taxon>Trebouxiophyceae</taxon>
        <taxon>Trebouxiophyceae incertae sedis</taxon>
        <taxon>Coccomyxaceae</taxon>
        <taxon>Coccomyxa</taxon>
    </lineage>
</organism>
<dbReference type="EMBL" id="CAUYUE010000018">
    <property type="protein sequence ID" value="CAK0787868.1"/>
    <property type="molecule type" value="Genomic_DNA"/>
</dbReference>
<comment type="caution">
    <text evidence="1">The sequence shown here is derived from an EMBL/GenBank/DDBJ whole genome shotgun (WGS) entry which is preliminary data.</text>
</comment>
<name>A0AAV1IKT5_9CHLO</name>
<accession>A0AAV1IKT5</accession>
<evidence type="ECO:0000313" key="1">
    <source>
        <dbReference type="EMBL" id="CAK0787868.1"/>
    </source>
</evidence>
<dbReference type="InterPro" id="IPR034566">
    <property type="entry name" value="MTOPVIB_plant"/>
</dbReference>
<sequence length="394" mass="41620">MHFKSTALDEACIHTYTIKSSLQGNASIVEGPSLPKLCPRGPFSGSELSFALALPEGATAAERAWDIAGGAQDALEPLIMVAAPMAIQLRTKGFTEQVGSAETGAWPSRILYSLDDLPDEASSSERLMAGLHAFFGASADAPALAGEAKPHAEAVTPVRIHISPSVTAKGVAGKGEDAMVWTACAGLVLDKNTAEHEKPQDSPTGAIRVYCFEKYAVMLRPLETLLKALERLDWASFGLSVQAIVSEGTGTARLVFAHGSDAACLRMRALVIHLVPPLTRQSPSKAKKGDLCPSAQLQAKLVKSAVTGALLAMKESCPLTLLSGFEQRMGCLADIARIVSTLVAQSGNEAFQAAACRAASTDLNNLKDAIHERLEQIAVASIPRLKGIRQQTEE</sequence>
<keyword evidence="2" id="KW-1185">Reference proteome</keyword>
<evidence type="ECO:0000313" key="2">
    <source>
        <dbReference type="Proteomes" id="UP001314263"/>
    </source>
</evidence>
<protein>
    <submittedName>
        <fullName evidence="1">Uncharacterized protein</fullName>
    </submittedName>
</protein>
<dbReference type="AlphaFoldDB" id="A0AAV1IKT5"/>
<gene>
    <name evidence="1" type="ORF">CVIRNUC_011090</name>
</gene>
<dbReference type="Proteomes" id="UP001314263">
    <property type="component" value="Unassembled WGS sequence"/>
</dbReference>